<organism evidence="1">
    <name type="scientific">Amphimedon queenslandica</name>
    <name type="common">Sponge</name>
    <dbReference type="NCBI Taxonomy" id="400682"/>
    <lineage>
        <taxon>Eukaryota</taxon>
        <taxon>Metazoa</taxon>
        <taxon>Porifera</taxon>
        <taxon>Demospongiae</taxon>
        <taxon>Heteroscleromorpha</taxon>
        <taxon>Haplosclerida</taxon>
        <taxon>Niphatidae</taxon>
        <taxon>Amphimedon</taxon>
    </lineage>
</organism>
<reference evidence="1" key="1">
    <citation type="submission" date="2017-05" db="UniProtKB">
        <authorList>
            <consortium name="EnsemblMetazoa"/>
        </authorList>
    </citation>
    <scope>IDENTIFICATION</scope>
</reference>
<proteinExistence type="predicted"/>
<name>A0A1X7TRQ4_AMPQE</name>
<protein>
    <submittedName>
        <fullName evidence="1">Uncharacterized protein</fullName>
    </submittedName>
</protein>
<accession>A0A1X7TRQ4</accession>
<dbReference type="InParanoid" id="A0A1X7TRQ4"/>
<sequence length="46" mass="5474">MILRLTIILYQSVPLQYQELIYPSLFSLWIKYSSSVSYFLTQNITV</sequence>
<dbReference type="AlphaFoldDB" id="A0A1X7TRQ4"/>
<dbReference type="EnsemblMetazoa" id="Aqu2.1.17839_001">
    <property type="protein sequence ID" value="Aqu2.1.17839_001"/>
    <property type="gene ID" value="Aqu2.1.17839"/>
</dbReference>
<evidence type="ECO:0000313" key="1">
    <source>
        <dbReference type="EnsemblMetazoa" id="Aqu2.1.17839_001"/>
    </source>
</evidence>